<dbReference type="GeneID" id="301143132"/>
<reference evidence="2 3" key="1">
    <citation type="submission" date="2023-03" db="EMBL/GenBank/DDBJ databases">
        <title>Bacillus Genome Sequencing.</title>
        <authorList>
            <person name="Dunlap C."/>
        </authorList>
    </citation>
    <scope>NUCLEOTIDE SEQUENCE [LARGE SCALE GENOMIC DNA]</scope>
    <source>
        <strain evidence="2 3">NRS-1717</strain>
    </source>
</reference>
<dbReference type="EMBL" id="JARTFS010000005">
    <property type="protein sequence ID" value="MED4400620.1"/>
    <property type="molecule type" value="Genomic_DNA"/>
</dbReference>
<evidence type="ECO:0000313" key="2">
    <source>
        <dbReference type="EMBL" id="MED4400620.1"/>
    </source>
</evidence>
<keyword evidence="1" id="KW-1133">Transmembrane helix</keyword>
<feature type="transmembrane region" description="Helical" evidence="1">
    <location>
        <begin position="12"/>
        <end position="33"/>
    </location>
</feature>
<evidence type="ECO:0000313" key="3">
    <source>
        <dbReference type="Proteomes" id="UP001342826"/>
    </source>
</evidence>
<evidence type="ECO:0008006" key="4">
    <source>
        <dbReference type="Google" id="ProtNLM"/>
    </source>
</evidence>
<keyword evidence="1" id="KW-0812">Transmembrane</keyword>
<dbReference type="RefSeq" id="WP_066235317.1">
    <property type="nucleotide sequence ID" value="NZ_JARTFQ010000005.1"/>
</dbReference>
<comment type="caution">
    <text evidence="2">The sequence shown here is derived from an EMBL/GenBank/DDBJ whole genome shotgun (WGS) entry which is preliminary data.</text>
</comment>
<proteinExistence type="predicted"/>
<sequence>MLVKKSDTSLKMLQIRLMIFLLLISIFVCYLVYKIPDYRYNSVLNNFRSTVDKELKEKYPNLLISTTISDTLHVELKKEFNELTIKERFKIAEGIFTEYNHLYQKQSDALGQGNTLSIYAGRTVIKSDSTEYFISFSGMKVNKNGGVSWYDKQGNLTTTVEENAHQEEGMVSKELEKSR</sequence>
<accession>A0ABU6NTZ5</accession>
<name>A0ABU6NTZ5_9BACI</name>
<gene>
    <name evidence="2" type="ORF">P9271_04665</name>
</gene>
<organism evidence="2 3">
    <name type="scientific">Metabacillus fastidiosus</name>
    <dbReference type="NCBI Taxonomy" id="1458"/>
    <lineage>
        <taxon>Bacteria</taxon>
        <taxon>Bacillati</taxon>
        <taxon>Bacillota</taxon>
        <taxon>Bacilli</taxon>
        <taxon>Bacillales</taxon>
        <taxon>Bacillaceae</taxon>
        <taxon>Metabacillus</taxon>
    </lineage>
</organism>
<keyword evidence="3" id="KW-1185">Reference proteome</keyword>
<evidence type="ECO:0000256" key="1">
    <source>
        <dbReference type="SAM" id="Phobius"/>
    </source>
</evidence>
<dbReference type="Proteomes" id="UP001342826">
    <property type="component" value="Unassembled WGS sequence"/>
</dbReference>
<protein>
    <recommendedName>
        <fullName evidence="4">LPS export ABC transporter periplasmic protein LptC</fullName>
    </recommendedName>
</protein>
<keyword evidence="1" id="KW-0472">Membrane</keyword>